<evidence type="ECO:0008006" key="5">
    <source>
        <dbReference type="Google" id="ProtNLM"/>
    </source>
</evidence>
<evidence type="ECO:0000313" key="4">
    <source>
        <dbReference type="Proteomes" id="UP000604046"/>
    </source>
</evidence>
<dbReference type="AlphaFoldDB" id="A0A812TDH9"/>
<feature type="signal peptide" evidence="2">
    <location>
        <begin position="1"/>
        <end position="20"/>
    </location>
</feature>
<dbReference type="Proteomes" id="UP000604046">
    <property type="component" value="Unassembled WGS sequence"/>
</dbReference>
<evidence type="ECO:0000256" key="1">
    <source>
        <dbReference type="SAM" id="MobiDB-lite"/>
    </source>
</evidence>
<evidence type="ECO:0000313" key="3">
    <source>
        <dbReference type="EMBL" id="CAE7515806.1"/>
    </source>
</evidence>
<evidence type="ECO:0000256" key="2">
    <source>
        <dbReference type="SAM" id="SignalP"/>
    </source>
</evidence>
<reference evidence="3" key="1">
    <citation type="submission" date="2021-02" db="EMBL/GenBank/DDBJ databases">
        <authorList>
            <person name="Dougan E. K."/>
            <person name="Rhodes N."/>
            <person name="Thang M."/>
            <person name="Chan C."/>
        </authorList>
    </citation>
    <scope>NUCLEOTIDE SEQUENCE</scope>
</reference>
<dbReference type="EMBL" id="CAJNDS010002535">
    <property type="protein sequence ID" value="CAE7515806.1"/>
    <property type="molecule type" value="Genomic_DNA"/>
</dbReference>
<accession>A0A812TDH9</accession>
<organism evidence="3 4">
    <name type="scientific">Symbiodinium natans</name>
    <dbReference type="NCBI Taxonomy" id="878477"/>
    <lineage>
        <taxon>Eukaryota</taxon>
        <taxon>Sar</taxon>
        <taxon>Alveolata</taxon>
        <taxon>Dinophyceae</taxon>
        <taxon>Suessiales</taxon>
        <taxon>Symbiodiniaceae</taxon>
        <taxon>Symbiodinium</taxon>
    </lineage>
</organism>
<gene>
    <name evidence="3" type="ORF">SNAT2548_LOCUS28871</name>
</gene>
<keyword evidence="2" id="KW-0732">Signal</keyword>
<feature type="chain" id="PRO_5032808342" description="Secreted protein" evidence="2">
    <location>
        <begin position="21"/>
        <end position="264"/>
    </location>
</feature>
<keyword evidence="4" id="KW-1185">Reference proteome</keyword>
<proteinExistence type="predicted"/>
<feature type="region of interest" description="Disordered" evidence="1">
    <location>
        <begin position="25"/>
        <end position="44"/>
    </location>
</feature>
<protein>
    <recommendedName>
        <fullName evidence="5">Secreted protein</fullName>
    </recommendedName>
</protein>
<name>A0A812TDH9_9DINO</name>
<sequence>MAFPVLALACALQLCLHVIAHDNDSDYSGGPRTDSDAPDCDGLENEPALILQGVEHVYPESGPTGSTSGAAPVPSAPALAGQQVHRFCDNGGRWDAHVTTASRSTAMHDPAAVLSPSALRAACRSRSPRGSGPVPTSLPAVGVNDPGSCHAFLRTEAWAALVARVDILENHVGLSVGPAEPLAARSAPVTDLELSRATVVRLLHEMCSIRVEAFTGFLAADFERLLRLCLVTAKLARLDSLDQALLHPLLTGARLCLVPDTPPR</sequence>
<feature type="region of interest" description="Disordered" evidence="1">
    <location>
        <begin position="57"/>
        <end position="76"/>
    </location>
</feature>
<comment type="caution">
    <text evidence="3">The sequence shown here is derived from an EMBL/GenBank/DDBJ whole genome shotgun (WGS) entry which is preliminary data.</text>
</comment>